<dbReference type="FunFam" id="3.40.50.300:FF:000015">
    <property type="entry name" value="chromodomain-helicase-DNA-binding protein 9 isoform X1"/>
    <property type="match status" value="1"/>
</dbReference>
<evidence type="ECO:0000259" key="15">
    <source>
        <dbReference type="PROSITE" id="PS50013"/>
    </source>
</evidence>
<dbReference type="SMART" id="SM00487">
    <property type="entry name" value="DEXDc"/>
    <property type="match status" value="1"/>
</dbReference>
<dbReference type="GO" id="GO:0003677">
    <property type="term" value="F:DNA binding"/>
    <property type="evidence" value="ECO:0007669"/>
    <property type="project" value="UniProtKB-KW"/>
</dbReference>
<dbReference type="InterPro" id="IPR056342">
    <property type="entry name" value="HTH_CHD6-9"/>
</dbReference>
<dbReference type="FunFam" id="2.40.50.40:FF:000001">
    <property type="entry name" value="chromodomain-helicase-DNA-binding protein 8 isoform X4"/>
    <property type="match status" value="1"/>
</dbReference>
<dbReference type="Gene3D" id="3.40.50.300">
    <property type="entry name" value="P-loop containing nucleotide triphosphate hydrolases"/>
    <property type="match status" value="1"/>
</dbReference>
<dbReference type="Gene3D" id="3.40.50.10810">
    <property type="entry name" value="Tandem AAA-ATPase domain"/>
    <property type="match status" value="1"/>
</dbReference>
<feature type="domain" description="Helicase ATP-binding" evidence="16">
    <location>
        <begin position="411"/>
        <end position="585"/>
    </location>
</feature>
<feature type="compositionally biased region" description="Basic residues" evidence="14">
    <location>
        <begin position="177"/>
        <end position="189"/>
    </location>
</feature>
<dbReference type="GO" id="GO:0016787">
    <property type="term" value="F:hydrolase activity"/>
    <property type="evidence" value="ECO:0007669"/>
    <property type="project" value="UniProtKB-KW"/>
</dbReference>
<proteinExistence type="inferred from homology"/>
<dbReference type="SMART" id="SM00490">
    <property type="entry name" value="HELICc"/>
    <property type="match status" value="1"/>
</dbReference>
<feature type="region of interest" description="Disordered" evidence="14">
    <location>
        <begin position="1616"/>
        <end position="1741"/>
    </location>
</feature>
<feature type="compositionally biased region" description="Basic and acidic residues" evidence="14">
    <location>
        <begin position="38"/>
        <end position="51"/>
    </location>
</feature>
<name>A0A6J3Q983_TURTR</name>
<dbReference type="GO" id="GO:0006325">
    <property type="term" value="P:chromatin organization"/>
    <property type="evidence" value="ECO:0007669"/>
    <property type="project" value="UniProtKB-KW"/>
</dbReference>
<feature type="compositionally biased region" description="Polar residues" evidence="14">
    <location>
        <begin position="213"/>
        <end position="223"/>
    </location>
</feature>
<dbReference type="FunFam" id="3.40.5.120:FF:000003">
    <property type="entry name" value="chromodomain-helicase-DNA-binding protein 9 isoform X1"/>
    <property type="match status" value="1"/>
</dbReference>
<feature type="compositionally biased region" description="Basic and acidic residues" evidence="14">
    <location>
        <begin position="1625"/>
        <end position="1638"/>
    </location>
</feature>
<dbReference type="SUPFAM" id="SSF54160">
    <property type="entry name" value="Chromo domain-like"/>
    <property type="match status" value="2"/>
</dbReference>
<dbReference type="FunFam" id="2.40.50.40:FF:000005">
    <property type="entry name" value="chromodomain-helicase-DNA-binding protein 8 isoform X4"/>
    <property type="match status" value="1"/>
</dbReference>
<keyword evidence="11" id="KW-0804">Transcription</keyword>
<sequence length="2462" mass="275400">MTQVSGPNAQLVNSDDYLLSVEQQPQQKKKKKKNNHIVAEDPSKSFGKDDFPGGVDNQELNRNSLDGSQEEKKKKKRPKAKKDPKEPKEPKEKKEPKEPKTPKAPKIPKEPKEKKAKTATPKPKSSKKSSNKKPDSEASALKKKANKGKTEGSENSDLDKTPPSSPPPEEDEDPGVQKRRSSRQVKRKRYTEDLEFKISDEEADDADAAGRDSPSTTSQSEPQESVDADGPVVEKIMSSRSVKKQKDSGEEVEVEEFYVKYKNFSYLHCQWASVEDLEKDKRIQQKIKRFKAKQGQNKFLSEIEDELFNPDYVEVDRIMDFARSTDDRGEPVTHYLVKWCSLPYEDSTWELRQDIDQAKIEEFEKLLSREPETERVERPPADDWKKSESSREYKNNNKLREYQLEGVNWLLFNWYNMRNCILADEMGLGKTIQSITFLYEIYLKGIHGPFLVIAPLSTIPNWEREFRTWTELNVVVYHGSQASRRTIQLYEMYFKDPQGRVIKGSYKFHAIITTFEMILTDCPELRNIPWRCVVIDEAHRLKNRNCKLLEGLKLMDLEHKVLLTGTPLQNTVEELFSLLHFLEPGRFPSETTFMQEFGDLKTEEQVQKLQAILKPMMLRRLKEDVEKNLAPKEETIIEVELTNIQKKYYRAILEKNFTFLSKGGGQANVPNLLNTMMELRKCCNHPYLINGAEEKILEEFKETHNADSPDFQLQAMIQAAGKLVLIDKLLPKLKAGGHRVLIFSQMVRCLDILEDYLIQRRYPYERIDGRVRGNLRQAAIDRFSKPDSDRFVFLLCTRAGGLGINLTAADTCIIFDSDWNPQNDLQAQARCHRIGQSKSVKIYRLITRNSYEREMFDKASLKLGLDKAVLQSMSGRENAPNGVQQLSKKEIEDLLRKGAYGALMDEEDEGSKFCEEDIDQILLRRTHTITIESEGKGSTFAKASFVASGNRTDISLDDPNFWQKWAKKAELDIDALNGRNNLVIDTPRVRKQTRLYSAVKEDELMEFSDLESDSEEKPSTKPRRPQDRSQGYARSECFRVEKNLLVYGWGRWTDILSHGRYKRPLSEQDVETICRTILVYCLNHYRGDENIKSFIWDLITPTADGQTRALVNHSGLSAPVPRGRKGKKVKAQSSHPVVQDADWLAGCNPDALFQEDSYKKHLKHHCNKVLLRVRMLYYLRQEVIGDQAEKILEGADSSEADVWIPEPFHAEVPTDWWDKEADKSLLIGVFKHGYEKYNSMRADPALCFLERVGMPDAKAIAAEQRGTDMLADGGDGGEFDREDEDPEYKPTRTPFKDEIDEFANSPPEDKEEPMEIRGPGKHSEGGAELGQLYWPNTSTLTTRLRRLITAYQRSYKRQQMRQEALMKTDRRRRRPREEVRALEAEREAIISEKRQKWTRREEADFYRVVSTFGVIFDPAKQQFDWNQFRAFARLDKKSDESLEKYFSCFVAMCRRVCRVPAKPDGGRFAGHGTAGRGRGGRPRVTRAPPAAEPPDLPSAIEPITEERASRTLYRIELLRKIREQVLRHPQLAERLRLCQPSLDLPEWWECGRHDRDLLVGAAKHGVSRTDYHILNDPELSFLDAHKTFAQTRGAAGAPALSALALGFGQTPAAAATAAPTAAPGQEEKAGGAEAKAGEAGEAEAEEEEAEGGGKDRKQDREAEAEPGAGKSDPRGAEVGADMGPKSISEKGSEEDEEEKLEDDDKSEESSQPEAGTVSRGKNFDEESNASMSTARDETRDGFYMEDGDPSVAQLLHERTFAFSFWPKDRVMINRLDNICEAVLKGKWPVNRRQVFDFQGLIPGYTPPTADSPLQKRSLAELSMVGQASISGSEDLTASPQLSKEDALNLSVPRQRRRRRRKIEIEAERAAKRRNLMEMVAQLRGNQVVSENGQEKVVDLSKASREAASSTSNFSSLTSKFILPNVSAPMSDAFKTQMELLQAGLSRTPARHLLNGSLVDGEPPMKRRRGRRKNVEGLDLLFMSHKRTSLSAEDAEVTKAFEEDIETPPTRNIPSPGQLDPDTRIPVINLEDGTRLVGEEAPKNKDLVEWLKLHPAYTVDMPSYVPKNADVLFSSFQKPKQKRHRCRNPNKLDINTLTGEERVPVVNKRNGKKMGGAMAPPMKDLPRWLEENPEFAVAPDWTDIVKQSGFVPESMFDRLLTGPVVRGEGASRRGRRPKSEIARAAAAAVASTSGINPLLVNSLFAGMDLTSLQSLQNLQSLQLAGLMGFPPGLATATAAAAAAGGDTKNPAAVLPLVLPGVAGLPSMFGLGGLLNTPLSAAAAAAAAAAAGNTAAAAGPAEPEDGACKAEEKGNENEDENKDSEKSTDAVPGPDSANGSVGAATAPAGLPSNPLAFNPFLLSTMAPGLFYPSMFLPPGLGGLTLPGFPALAGLQNAVGSGDDKAPDKAEGGTFQEEETLEGSDAEESLDKTAESSVLEDEIAQGEELDSLDGGDEIENNENDG</sequence>
<dbReference type="PROSITE" id="PS51192">
    <property type="entry name" value="HELICASE_ATP_BIND_1"/>
    <property type="match status" value="1"/>
</dbReference>
<dbReference type="InterPro" id="IPR023780">
    <property type="entry name" value="Chromo_domain"/>
</dbReference>
<evidence type="ECO:0000256" key="11">
    <source>
        <dbReference type="ARBA" id="ARBA00023163"/>
    </source>
</evidence>
<keyword evidence="6" id="KW-0378">Hydrolase</keyword>
<protein>
    <submittedName>
        <fullName evidence="19">Chromodomain-helicase-DNA-binding protein 7 isoform X4</fullName>
    </submittedName>
</protein>
<evidence type="ECO:0000256" key="5">
    <source>
        <dbReference type="ARBA" id="ARBA00022741"/>
    </source>
</evidence>
<evidence type="ECO:0000256" key="14">
    <source>
        <dbReference type="SAM" id="MobiDB-lite"/>
    </source>
</evidence>
<gene>
    <name evidence="19" type="primary">CHD7</name>
</gene>
<evidence type="ECO:0000256" key="9">
    <source>
        <dbReference type="ARBA" id="ARBA00023015"/>
    </source>
</evidence>
<dbReference type="InterPro" id="IPR037259">
    <property type="entry name" value="BRK_sf"/>
</dbReference>
<dbReference type="InterPro" id="IPR006576">
    <property type="entry name" value="BRK_domain"/>
</dbReference>
<feature type="compositionally biased region" description="Basic and acidic residues" evidence="14">
    <location>
        <begin position="81"/>
        <end position="113"/>
    </location>
</feature>
<keyword evidence="5" id="KW-0547">Nucleotide-binding</keyword>
<comment type="subcellular location">
    <subcellularLocation>
        <location evidence="1">Nucleus</location>
    </subcellularLocation>
</comment>
<evidence type="ECO:0000313" key="19">
    <source>
        <dbReference type="RefSeq" id="XP_033698946.1"/>
    </source>
</evidence>
<feature type="compositionally biased region" description="Polar residues" evidence="14">
    <location>
        <begin position="58"/>
        <end position="67"/>
    </location>
</feature>
<evidence type="ECO:0000256" key="6">
    <source>
        <dbReference type="ARBA" id="ARBA00022801"/>
    </source>
</evidence>
<dbReference type="Gene3D" id="2.40.50.40">
    <property type="match status" value="2"/>
</dbReference>
<evidence type="ECO:0000313" key="18">
    <source>
        <dbReference type="Proteomes" id="UP000245320"/>
    </source>
</evidence>
<feature type="compositionally biased region" description="Basic and acidic residues" evidence="14">
    <location>
        <begin position="2304"/>
        <end position="2314"/>
    </location>
</feature>
<keyword evidence="12" id="KW-0539">Nucleus</keyword>
<dbReference type="InterPro" id="IPR016197">
    <property type="entry name" value="Chromo-like_dom_sf"/>
</dbReference>
<dbReference type="Proteomes" id="UP000245320">
    <property type="component" value="Chromosome 17"/>
</dbReference>
<feature type="region of interest" description="Disordered" evidence="14">
    <location>
        <begin position="1830"/>
        <end position="1858"/>
    </location>
</feature>
<keyword evidence="4" id="KW-0677">Repeat</keyword>
<feature type="region of interest" description="Disordered" evidence="14">
    <location>
        <begin position="1"/>
        <end position="248"/>
    </location>
</feature>
<keyword evidence="7" id="KW-0067">ATP-binding</keyword>
<accession>A0A6J3Q983</accession>
<dbReference type="CDD" id="cd18059">
    <property type="entry name" value="DEXHc_CHD7"/>
    <property type="match status" value="1"/>
</dbReference>
<dbReference type="Gene3D" id="1.10.10.60">
    <property type="entry name" value="Homeodomain-like"/>
    <property type="match status" value="2"/>
</dbReference>
<keyword evidence="10" id="KW-0238">DNA-binding</keyword>
<evidence type="ECO:0000259" key="17">
    <source>
        <dbReference type="PROSITE" id="PS51194"/>
    </source>
</evidence>
<dbReference type="CDD" id="cd18793">
    <property type="entry name" value="SF2_C_SNF"/>
    <property type="match status" value="1"/>
</dbReference>
<evidence type="ECO:0000256" key="10">
    <source>
        <dbReference type="ARBA" id="ARBA00023125"/>
    </source>
</evidence>
<feature type="compositionally biased region" description="Polar residues" evidence="14">
    <location>
        <begin position="1830"/>
        <end position="1841"/>
    </location>
</feature>
<dbReference type="SUPFAM" id="SSF160481">
    <property type="entry name" value="BRK domain-like"/>
    <property type="match status" value="2"/>
</dbReference>
<feature type="region of interest" description="Disordered" evidence="14">
    <location>
        <begin position="1468"/>
        <end position="1498"/>
    </location>
</feature>
<feature type="region of interest" description="Disordered" evidence="14">
    <location>
        <begin position="2295"/>
        <end position="2343"/>
    </location>
</feature>
<evidence type="ECO:0000256" key="2">
    <source>
        <dbReference type="ARBA" id="ARBA00007025"/>
    </source>
</evidence>
<feature type="compositionally biased region" description="Polar residues" evidence="14">
    <location>
        <begin position="1"/>
        <end position="13"/>
    </location>
</feature>
<feature type="compositionally biased region" description="Acidic residues" evidence="14">
    <location>
        <begin position="1275"/>
        <end position="1286"/>
    </location>
</feature>
<feature type="compositionally biased region" description="Gly residues" evidence="14">
    <location>
        <begin position="1468"/>
        <end position="1477"/>
    </location>
</feature>
<reference evidence="19" key="1">
    <citation type="submission" date="2025-08" db="UniProtKB">
        <authorList>
            <consortium name="RefSeq"/>
        </authorList>
    </citation>
    <scope>IDENTIFICATION</scope>
    <source>
        <tissue evidence="19">Spleen</tissue>
    </source>
</reference>
<feature type="compositionally biased region" description="Basic and acidic residues" evidence="14">
    <location>
        <begin position="1651"/>
        <end position="1663"/>
    </location>
</feature>
<comment type="similarity">
    <text evidence="2">Belongs to the SNF2/RAD54 helicase family.</text>
</comment>
<feature type="domain" description="Chromo" evidence="15">
    <location>
        <begin position="231"/>
        <end position="298"/>
    </location>
</feature>
<evidence type="ECO:0000256" key="13">
    <source>
        <dbReference type="ARBA" id="ARBA00049360"/>
    </source>
</evidence>
<dbReference type="PROSITE" id="PS51194">
    <property type="entry name" value="HELICASE_CTER"/>
    <property type="match status" value="1"/>
</dbReference>
<comment type="catalytic activity">
    <reaction evidence="13">
        <text>ATP + H2O = ADP + phosphate + H(+)</text>
        <dbReference type="Rhea" id="RHEA:13065"/>
        <dbReference type="ChEBI" id="CHEBI:15377"/>
        <dbReference type="ChEBI" id="CHEBI:15378"/>
        <dbReference type="ChEBI" id="CHEBI:30616"/>
        <dbReference type="ChEBI" id="CHEBI:43474"/>
        <dbReference type="ChEBI" id="CHEBI:456216"/>
    </reaction>
</comment>
<feature type="compositionally biased region" description="Acidic residues" evidence="14">
    <location>
        <begin position="2435"/>
        <end position="2462"/>
    </location>
</feature>
<keyword evidence="9" id="KW-0805">Transcription regulation</keyword>
<dbReference type="CTD" id="55636"/>
<keyword evidence="8" id="KW-0156">Chromatin regulator</keyword>
<dbReference type="GO" id="GO:0005524">
    <property type="term" value="F:ATP binding"/>
    <property type="evidence" value="ECO:0007669"/>
    <property type="project" value="UniProtKB-KW"/>
</dbReference>
<feature type="compositionally biased region" description="Basic and acidic residues" evidence="14">
    <location>
        <begin position="2399"/>
        <end position="2408"/>
    </location>
</feature>
<dbReference type="InterPro" id="IPR051493">
    <property type="entry name" value="CHD"/>
</dbReference>
<dbReference type="InterPro" id="IPR001650">
    <property type="entry name" value="Helicase_C-like"/>
</dbReference>
<dbReference type="InterPro" id="IPR000330">
    <property type="entry name" value="SNF2_N"/>
</dbReference>
<keyword evidence="3" id="KW-0597">Phosphoprotein</keyword>
<dbReference type="GO" id="GO:0005634">
    <property type="term" value="C:nucleus"/>
    <property type="evidence" value="ECO:0007669"/>
    <property type="project" value="UniProtKB-SubCell"/>
</dbReference>
<evidence type="ECO:0000256" key="8">
    <source>
        <dbReference type="ARBA" id="ARBA00022853"/>
    </source>
</evidence>
<evidence type="ECO:0000256" key="4">
    <source>
        <dbReference type="ARBA" id="ARBA00022737"/>
    </source>
</evidence>
<dbReference type="PROSITE" id="PS50013">
    <property type="entry name" value="CHROMO_2"/>
    <property type="match status" value="2"/>
</dbReference>
<dbReference type="InterPro" id="IPR049730">
    <property type="entry name" value="SNF2/RAD54-like_C"/>
</dbReference>
<evidence type="ECO:0000256" key="1">
    <source>
        <dbReference type="ARBA" id="ARBA00004123"/>
    </source>
</evidence>
<organism evidence="18 19">
    <name type="scientific">Tursiops truncatus</name>
    <name type="common">Atlantic bottle-nosed dolphin</name>
    <name type="synonym">Delphinus truncatus</name>
    <dbReference type="NCBI Taxonomy" id="9739"/>
    <lineage>
        <taxon>Eukaryota</taxon>
        <taxon>Metazoa</taxon>
        <taxon>Chordata</taxon>
        <taxon>Craniata</taxon>
        <taxon>Vertebrata</taxon>
        <taxon>Euteleostomi</taxon>
        <taxon>Mammalia</taxon>
        <taxon>Eutheria</taxon>
        <taxon>Laurasiatheria</taxon>
        <taxon>Artiodactyla</taxon>
        <taxon>Whippomorpha</taxon>
        <taxon>Cetacea</taxon>
        <taxon>Odontoceti</taxon>
        <taxon>Delphinidae</taxon>
        <taxon>Tursiops</taxon>
    </lineage>
</organism>
<keyword evidence="18" id="KW-1185">Reference proteome</keyword>
<evidence type="ECO:0000256" key="3">
    <source>
        <dbReference type="ARBA" id="ARBA00022553"/>
    </source>
</evidence>
<dbReference type="FunFam" id="3.40.5.120:FF:000002">
    <property type="entry name" value="chromodomain-helicase-DNA-binding protein 9 isoform X1"/>
    <property type="match status" value="1"/>
</dbReference>
<dbReference type="InterPro" id="IPR000953">
    <property type="entry name" value="Chromo/chromo_shadow_dom"/>
</dbReference>
<dbReference type="Gene3D" id="3.40.5.120">
    <property type="match status" value="2"/>
</dbReference>
<dbReference type="SMART" id="SM00298">
    <property type="entry name" value="CHROMO"/>
    <property type="match status" value="2"/>
</dbReference>
<dbReference type="RefSeq" id="XP_033698946.1">
    <property type="nucleotide sequence ID" value="XM_033843055.1"/>
</dbReference>
<dbReference type="Pfam" id="PF00385">
    <property type="entry name" value="Chromo"/>
    <property type="match status" value="2"/>
</dbReference>
<dbReference type="Pfam" id="PF00176">
    <property type="entry name" value="SNF2-rel_dom"/>
    <property type="match status" value="1"/>
</dbReference>
<feature type="compositionally biased region" description="Acidic residues" evidence="14">
    <location>
        <begin position="2413"/>
        <end position="2425"/>
    </location>
</feature>
<dbReference type="InterPro" id="IPR027417">
    <property type="entry name" value="P-loop_NTPase"/>
</dbReference>
<dbReference type="Pfam" id="PF00271">
    <property type="entry name" value="Helicase_C"/>
    <property type="match status" value="1"/>
</dbReference>
<feature type="compositionally biased region" description="Basic and acidic residues" evidence="14">
    <location>
        <begin position="190"/>
        <end position="200"/>
    </location>
</feature>
<dbReference type="Pfam" id="PF07533">
    <property type="entry name" value="BRK"/>
    <property type="match status" value="2"/>
</dbReference>
<dbReference type="InterPro" id="IPR014001">
    <property type="entry name" value="Helicase_ATP-bd"/>
</dbReference>
<dbReference type="InterPro" id="IPR038718">
    <property type="entry name" value="SNF2-like_sf"/>
</dbReference>
<dbReference type="GeneID" id="101340101"/>
<dbReference type="PANTHER" id="PTHR46850">
    <property type="entry name" value="CHROMODOMAIN-HELICASE-DNA-BINDING PROTEIN 9"/>
    <property type="match status" value="1"/>
</dbReference>
<feature type="region of interest" description="Disordered" evidence="14">
    <location>
        <begin position="371"/>
        <end position="390"/>
    </location>
</feature>
<feature type="region of interest" description="Disordered" evidence="14">
    <location>
        <begin position="1267"/>
        <end position="1329"/>
    </location>
</feature>
<evidence type="ECO:0000259" key="16">
    <source>
        <dbReference type="PROSITE" id="PS51192"/>
    </source>
</evidence>
<feature type="compositionally biased region" description="Acidic residues" evidence="14">
    <location>
        <begin position="1692"/>
        <end position="1706"/>
    </location>
</feature>
<feature type="region of interest" description="Disordered" evidence="14">
    <location>
        <begin position="2397"/>
        <end position="2462"/>
    </location>
</feature>
<dbReference type="Pfam" id="PF23078">
    <property type="entry name" value="HTH_CHD6-9"/>
    <property type="match status" value="1"/>
</dbReference>
<evidence type="ECO:0000256" key="7">
    <source>
        <dbReference type="ARBA" id="ARBA00022840"/>
    </source>
</evidence>
<feature type="compositionally biased region" description="Acidic residues" evidence="14">
    <location>
        <begin position="1640"/>
        <end position="1650"/>
    </location>
</feature>
<dbReference type="SUPFAM" id="SSF52540">
    <property type="entry name" value="P-loop containing nucleoside triphosphate hydrolases"/>
    <property type="match status" value="2"/>
</dbReference>
<dbReference type="SMART" id="SM00592">
    <property type="entry name" value="BRK"/>
    <property type="match status" value="2"/>
</dbReference>
<feature type="compositionally biased region" description="Basic and acidic residues" evidence="14">
    <location>
        <begin position="1287"/>
        <end position="1297"/>
    </location>
</feature>
<dbReference type="CDD" id="cd18668">
    <property type="entry name" value="CD1_tandem_CHD5-9_like"/>
    <property type="match status" value="1"/>
</dbReference>
<dbReference type="CDD" id="cd18663">
    <property type="entry name" value="CD2_tandem_CHD5-9_like"/>
    <property type="match status" value="1"/>
</dbReference>
<feature type="domain" description="Chromo" evidence="15">
    <location>
        <begin position="313"/>
        <end position="378"/>
    </location>
</feature>
<dbReference type="PANTHER" id="PTHR46850:SF1">
    <property type="entry name" value="CHROMODOMAIN-HELICASE-DNA-BINDING PROTEIN 9"/>
    <property type="match status" value="1"/>
</dbReference>
<evidence type="ECO:0000256" key="12">
    <source>
        <dbReference type="ARBA" id="ARBA00023242"/>
    </source>
</evidence>
<feature type="region of interest" description="Disordered" evidence="14">
    <location>
        <begin position="1007"/>
        <end position="1031"/>
    </location>
</feature>
<feature type="domain" description="Helicase C-terminal" evidence="17">
    <location>
        <begin position="725"/>
        <end position="895"/>
    </location>
</feature>
<dbReference type="FunFam" id="3.40.50.10810:FF:000003">
    <property type="entry name" value="chromodomain-helicase-DNA-binding protein 8 isoform X4"/>
    <property type="match status" value="1"/>
</dbReference>
<feature type="compositionally biased region" description="Basic and acidic residues" evidence="14">
    <location>
        <begin position="1015"/>
        <end position="1027"/>
    </location>
</feature>
<feature type="compositionally biased region" description="Basic and acidic residues" evidence="14">
    <location>
        <begin position="148"/>
        <end position="160"/>
    </location>
</feature>